<sequence length="72" mass="7532">MAGFDELKGKVEGLAAQAGDFASQNSDQISEGIEKVGDFVDEKTGGKYADKVDGLQDGAQNLLNNLGNKDQA</sequence>
<dbReference type="EMBL" id="BJNY01000021">
    <property type="protein sequence ID" value="GED07488.1"/>
    <property type="molecule type" value="Genomic_DNA"/>
</dbReference>
<keyword evidence="2" id="KW-1185">Reference proteome</keyword>
<protein>
    <recommendedName>
        <fullName evidence="3">Kanamycin biosynthetic protein</fullName>
    </recommendedName>
</protein>
<proteinExistence type="predicted"/>
<dbReference type="Proteomes" id="UP000316612">
    <property type="component" value="Unassembled WGS sequence"/>
</dbReference>
<dbReference type="Pfam" id="PF14013">
    <property type="entry name" value="MT0933_antitox"/>
    <property type="match status" value="1"/>
</dbReference>
<comment type="caution">
    <text evidence="1">The sequence shown here is derived from an EMBL/GenBank/DDBJ whole genome shotgun (WGS) entry which is preliminary data.</text>
</comment>
<evidence type="ECO:0008006" key="3">
    <source>
        <dbReference type="Google" id="ProtNLM"/>
    </source>
</evidence>
<dbReference type="InterPro" id="IPR028037">
    <property type="entry name" value="Antitoxin_Rv0909/MT0933"/>
</dbReference>
<dbReference type="RefSeq" id="WP_246055557.1">
    <property type="nucleotide sequence ID" value="NZ_BAAAJL010000010.1"/>
</dbReference>
<organism evidence="1 2">
    <name type="scientific">Glutamicibacter uratoxydans</name>
    <name type="common">Arthrobacter uratoxydans</name>
    <dbReference type="NCBI Taxonomy" id="43667"/>
    <lineage>
        <taxon>Bacteria</taxon>
        <taxon>Bacillati</taxon>
        <taxon>Actinomycetota</taxon>
        <taxon>Actinomycetes</taxon>
        <taxon>Micrococcales</taxon>
        <taxon>Micrococcaceae</taxon>
        <taxon>Glutamicibacter</taxon>
    </lineage>
</organism>
<evidence type="ECO:0000313" key="2">
    <source>
        <dbReference type="Proteomes" id="UP000316612"/>
    </source>
</evidence>
<gene>
    <name evidence="1" type="ORF">AUR04nite_30200</name>
</gene>
<name>A0A4Y4DVT1_GLUUR</name>
<reference evidence="1 2" key="1">
    <citation type="submission" date="2019-06" db="EMBL/GenBank/DDBJ databases">
        <title>Whole genome shotgun sequence of Glutamicibacter uratoxydans NBRC 15515.</title>
        <authorList>
            <person name="Hosoyama A."/>
            <person name="Uohara A."/>
            <person name="Ohji S."/>
            <person name="Ichikawa N."/>
        </authorList>
    </citation>
    <scope>NUCLEOTIDE SEQUENCE [LARGE SCALE GENOMIC DNA]</scope>
    <source>
        <strain evidence="1 2">NBRC 15515</strain>
    </source>
</reference>
<accession>A0A4Y4DVT1</accession>
<evidence type="ECO:0000313" key="1">
    <source>
        <dbReference type="EMBL" id="GED07488.1"/>
    </source>
</evidence>
<dbReference type="AlphaFoldDB" id="A0A4Y4DVT1"/>